<evidence type="ECO:0000259" key="4">
    <source>
        <dbReference type="SMART" id="SM00382"/>
    </source>
</evidence>
<dbReference type="InterPro" id="IPR027417">
    <property type="entry name" value="P-loop_NTPase"/>
</dbReference>
<dbReference type="RefSeq" id="WP_209468306.1">
    <property type="nucleotide sequence ID" value="NZ_JAGGLG010000061.1"/>
</dbReference>
<keyword evidence="2" id="KW-0547">Nucleotide-binding</keyword>
<dbReference type="CDD" id="cd00009">
    <property type="entry name" value="AAA"/>
    <property type="match status" value="1"/>
</dbReference>
<dbReference type="InterPro" id="IPR003593">
    <property type="entry name" value="AAA+_ATPase"/>
</dbReference>
<name>A0ABS4JXF1_9FIRM</name>
<dbReference type="PIRSF" id="PIRSF003073">
    <property type="entry name" value="DNAC_TnpB_IstB"/>
    <property type="match status" value="1"/>
</dbReference>
<evidence type="ECO:0000256" key="1">
    <source>
        <dbReference type="ARBA" id="ARBA00008059"/>
    </source>
</evidence>
<dbReference type="NCBIfam" id="NF038214">
    <property type="entry name" value="IS21_help_AAA"/>
    <property type="match status" value="1"/>
</dbReference>
<dbReference type="Proteomes" id="UP001519289">
    <property type="component" value="Unassembled WGS sequence"/>
</dbReference>
<proteinExistence type="inferred from homology"/>
<evidence type="ECO:0000256" key="3">
    <source>
        <dbReference type="ARBA" id="ARBA00022840"/>
    </source>
</evidence>
<evidence type="ECO:0000256" key="2">
    <source>
        <dbReference type="ARBA" id="ARBA00022741"/>
    </source>
</evidence>
<dbReference type="PANTHER" id="PTHR30050:SF4">
    <property type="entry name" value="ATP-BINDING PROTEIN RV3427C IN INSERTION SEQUENCE-RELATED"/>
    <property type="match status" value="1"/>
</dbReference>
<dbReference type="InterPro" id="IPR028350">
    <property type="entry name" value="DNAC/IstB-like"/>
</dbReference>
<comment type="similarity">
    <text evidence="1">Belongs to the IS21/IS1162 putative ATP-binding protein family.</text>
</comment>
<dbReference type="Pfam" id="PF01695">
    <property type="entry name" value="IstB_IS21"/>
    <property type="match status" value="1"/>
</dbReference>
<comment type="caution">
    <text evidence="5">The sequence shown here is derived from an EMBL/GenBank/DDBJ whole genome shotgun (WGS) entry which is preliminary data.</text>
</comment>
<dbReference type="SUPFAM" id="SSF52540">
    <property type="entry name" value="P-loop containing nucleoside triphosphate hydrolases"/>
    <property type="match status" value="1"/>
</dbReference>
<organism evidence="5 6">
    <name type="scientific">Symbiobacterium terraclitae</name>
    <dbReference type="NCBI Taxonomy" id="557451"/>
    <lineage>
        <taxon>Bacteria</taxon>
        <taxon>Bacillati</taxon>
        <taxon>Bacillota</taxon>
        <taxon>Clostridia</taxon>
        <taxon>Eubacteriales</taxon>
        <taxon>Symbiobacteriaceae</taxon>
        <taxon>Symbiobacterium</taxon>
    </lineage>
</organism>
<dbReference type="PANTHER" id="PTHR30050">
    <property type="entry name" value="CHROMOSOMAL REPLICATION INITIATOR PROTEIN DNAA"/>
    <property type="match status" value="1"/>
</dbReference>
<dbReference type="InterPro" id="IPR047661">
    <property type="entry name" value="IstB"/>
</dbReference>
<sequence length="251" mass="28089">MPTQTTIERLRAMRLRGMADALTVQQQQPELQTLTFEERLGLLVDQEWMDRQNRRLARLLKEAKFRVAACMEDIDYQHPRGLDRSVMRSLASGQWVQYGQHVLVVGPTGVGKTFIACALGNAACRHGYTVRYYRVPRLLADLSTARVDGSFRRILSTLAHTDVLILDDWGLVPVSVAESRDLLEVIDDRAQARSTVIASQLPIETWHGVIGDATVADAILDRLVHGAHKLILKGESMRKMANSTGYAPETD</sequence>
<accession>A0ABS4JXF1</accession>
<keyword evidence="3" id="KW-0067">ATP-binding</keyword>
<dbReference type="InterPro" id="IPR002611">
    <property type="entry name" value="IstB_ATP-bd"/>
</dbReference>
<protein>
    <submittedName>
        <fullName evidence="5">DNA replication protein DnaC</fullName>
    </submittedName>
</protein>
<dbReference type="Gene3D" id="3.40.50.300">
    <property type="entry name" value="P-loop containing nucleotide triphosphate hydrolases"/>
    <property type="match status" value="1"/>
</dbReference>
<reference evidence="5 6" key="1">
    <citation type="submission" date="2021-03" db="EMBL/GenBank/DDBJ databases">
        <title>Genomic Encyclopedia of Type Strains, Phase IV (KMG-IV): sequencing the most valuable type-strain genomes for metagenomic binning, comparative biology and taxonomic classification.</title>
        <authorList>
            <person name="Goeker M."/>
        </authorList>
    </citation>
    <scope>NUCLEOTIDE SEQUENCE [LARGE SCALE GENOMIC DNA]</scope>
    <source>
        <strain evidence="5 6">DSM 27138</strain>
    </source>
</reference>
<dbReference type="EMBL" id="JAGGLG010000061">
    <property type="protein sequence ID" value="MBP2020210.1"/>
    <property type="molecule type" value="Genomic_DNA"/>
</dbReference>
<dbReference type="SMART" id="SM00382">
    <property type="entry name" value="AAA"/>
    <property type="match status" value="1"/>
</dbReference>
<feature type="domain" description="AAA+ ATPase" evidence="4">
    <location>
        <begin position="98"/>
        <end position="230"/>
    </location>
</feature>
<evidence type="ECO:0000313" key="6">
    <source>
        <dbReference type="Proteomes" id="UP001519289"/>
    </source>
</evidence>
<gene>
    <name evidence="5" type="ORF">J2Z79_003666</name>
</gene>
<evidence type="ECO:0000313" key="5">
    <source>
        <dbReference type="EMBL" id="MBP2020210.1"/>
    </source>
</evidence>
<keyword evidence="6" id="KW-1185">Reference proteome</keyword>